<dbReference type="SUPFAM" id="SSF56672">
    <property type="entry name" value="DNA/RNA polymerases"/>
    <property type="match status" value="1"/>
</dbReference>
<sequence length="560" mass="62368">MVAMMMDMFKKMQMESQQREDHLMSLLEDARAFQANSSVSSATSNGGGTWRPISVDRPMLMASATTCDFATWKEGWENFSICQHLESQSREVRVAALKTCLDSDIQRYIIQKTIPVAAAADASDIISALAQYIRAQRNPLLDRLDFYRARPDKGESFNNFYTRLKEMYSANLSTTVHGLNEPTMIKWIPDTGSDIEAIDVTTFKELGGSDKMLAKDNEMVFGVNGERLDSAGKCTITISDGDSKLATTAHVYRDIKGAYLSKESLILMSYLPKHWPNSKFLKLSGVSDLKKIIISDFSTVFDTTTLKPMKGPPMVIHEEKNAMPHQERQARRIAPRDEEQIKAQLNDMVHEKILEPVSEPSEWCHPIVIVDKKNSNEKRMTVQEILNDCQIKLRKAIAGHGPTSETVTEIVSKDRLTKAHPWELSRLQTPFTWTIAKATKQTPARSGPAIPSADPAPQFNIIPSVTSTALESDPDPAPNPVNDPEQQPIHPPTDDAGPGDDDNSRMPLVNPEPEPRLAPKRKASILNDSLSPTKPEHKKMVLDSDFASTMAEATFHVATL</sequence>
<dbReference type="Proteomes" id="UP000318571">
    <property type="component" value="Chromosome 12"/>
</dbReference>
<evidence type="ECO:0000313" key="2">
    <source>
        <dbReference type="EMBL" id="TRY81025.1"/>
    </source>
</evidence>
<evidence type="ECO:0000313" key="3">
    <source>
        <dbReference type="Proteomes" id="UP000318571"/>
    </source>
</evidence>
<dbReference type="GO" id="GO:0071897">
    <property type="term" value="P:DNA biosynthetic process"/>
    <property type="evidence" value="ECO:0007669"/>
    <property type="project" value="UniProtKB-ARBA"/>
</dbReference>
<dbReference type="STRING" id="6832.A0A553PTM6"/>
<feature type="non-terminal residue" evidence="2">
    <location>
        <position position="560"/>
    </location>
</feature>
<dbReference type="PANTHER" id="PTHR33198">
    <property type="entry name" value="ANK_REP_REGION DOMAIN-CONTAINING PROTEIN-RELATED"/>
    <property type="match status" value="1"/>
</dbReference>
<organism evidence="2 3">
    <name type="scientific">Tigriopus californicus</name>
    <name type="common">Marine copepod</name>
    <dbReference type="NCBI Taxonomy" id="6832"/>
    <lineage>
        <taxon>Eukaryota</taxon>
        <taxon>Metazoa</taxon>
        <taxon>Ecdysozoa</taxon>
        <taxon>Arthropoda</taxon>
        <taxon>Crustacea</taxon>
        <taxon>Multicrustacea</taxon>
        <taxon>Hexanauplia</taxon>
        <taxon>Copepoda</taxon>
        <taxon>Harpacticoida</taxon>
        <taxon>Harpacticidae</taxon>
        <taxon>Tigriopus</taxon>
    </lineage>
</organism>
<dbReference type="AlphaFoldDB" id="A0A553PTM6"/>
<gene>
    <name evidence="2" type="ORF">TCAL_13606</name>
</gene>
<keyword evidence="3" id="KW-1185">Reference proteome</keyword>
<feature type="compositionally biased region" description="Polar residues" evidence="1">
    <location>
        <begin position="461"/>
        <end position="470"/>
    </location>
</feature>
<name>A0A553PTM6_TIGCA</name>
<feature type="region of interest" description="Disordered" evidence="1">
    <location>
        <begin position="440"/>
        <end position="537"/>
    </location>
</feature>
<protein>
    <recommendedName>
        <fullName evidence="4">Peptidase A2 domain-containing protein</fullName>
    </recommendedName>
</protein>
<evidence type="ECO:0000256" key="1">
    <source>
        <dbReference type="SAM" id="MobiDB-lite"/>
    </source>
</evidence>
<accession>A0A553PTM6</accession>
<comment type="caution">
    <text evidence="2">The sequence shown here is derived from an EMBL/GenBank/DDBJ whole genome shotgun (WGS) entry which is preliminary data.</text>
</comment>
<dbReference type="InterPro" id="IPR043502">
    <property type="entry name" value="DNA/RNA_pol_sf"/>
</dbReference>
<proteinExistence type="predicted"/>
<dbReference type="EMBL" id="VCGU01000001">
    <property type="protein sequence ID" value="TRY81025.1"/>
    <property type="molecule type" value="Genomic_DNA"/>
</dbReference>
<dbReference type="PANTHER" id="PTHR33198:SF8">
    <property type="entry name" value="CCHC-TYPE DOMAIN-CONTAINING PROTEIN"/>
    <property type="match status" value="1"/>
</dbReference>
<reference evidence="2 3" key="1">
    <citation type="journal article" date="2018" name="Nat. Ecol. Evol.">
        <title>Genomic signatures of mitonuclear coevolution across populations of Tigriopus californicus.</title>
        <authorList>
            <person name="Barreto F.S."/>
            <person name="Watson E.T."/>
            <person name="Lima T.G."/>
            <person name="Willett C.S."/>
            <person name="Edmands S."/>
            <person name="Li W."/>
            <person name="Burton R.S."/>
        </authorList>
    </citation>
    <scope>NUCLEOTIDE SEQUENCE [LARGE SCALE GENOMIC DNA]</scope>
    <source>
        <strain evidence="2 3">San Diego</strain>
    </source>
</reference>
<dbReference type="Gene3D" id="3.10.10.10">
    <property type="entry name" value="HIV Type 1 Reverse Transcriptase, subunit A, domain 1"/>
    <property type="match status" value="1"/>
</dbReference>
<evidence type="ECO:0008006" key="4">
    <source>
        <dbReference type="Google" id="ProtNLM"/>
    </source>
</evidence>